<dbReference type="InterPro" id="IPR052357">
    <property type="entry name" value="Orn_Lys_Arg_decarboxylase-I"/>
</dbReference>
<gene>
    <name evidence="8" type="primary">speA</name>
    <name evidence="8" type="ORF">bsdE14_01030</name>
</gene>
<dbReference type="InterPro" id="IPR015424">
    <property type="entry name" value="PyrdxlP-dep_Trfase"/>
</dbReference>
<dbReference type="PANTHER" id="PTHR43277">
    <property type="entry name" value="ARGININE DECARBOXYLASE"/>
    <property type="match status" value="1"/>
</dbReference>
<dbReference type="InterPro" id="IPR000310">
    <property type="entry name" value="Orn/Lys/Arg_deCO2ase_major_dom"/>
</dbReference>
<dbReference type="Proteomes" id="UP001208567">
    <property type="component" value="Unassembled WGS sequence"/>
</dbReference>
<reference evidence="8 9" key="1">
    <citation type="journal article" date="2024" name="Int. J. Syst. Evol. Microbiol.">
        <title>Clostridium omnivorum sp. nov., isolated from anoxic soil under the treatment of reductive soil disinfestation.</title>
        <authorList>
            <person name="Ueki A."/>
            <person name="Tonouchi A."/>
            <person name="Kaku N."/>
            <person name="Honma S."/>
            <person name="Ueki K."/>
        </authorList>
    </citation>
    <scope>NUCLEOTIDE SEQUENCE [LARGE SCALE GENOMIC DNA]</scope>
    <source>
        <strain evidence="8 9">E14</strain>
    </source>
</reference>
<comment type="cofactor">
    <cofactor evidence="1">
        <name>pyridoxal 5'-phosphate</name>
        <dbReference type="ChEBI" id="CHEBI:597326"/>
    </cofactor>
</comment>
<dbReference type="Gene3D" id="3.90.100.10">
    <property type="entry name" value="Orn/Lys/Arg decarboxylase, C-terminal domain"/>
    <property type="match status" value="1"/>
</dbReference>
<dbReference type="SUPFAM" id="SSF53383">
    <property type="entry name" value="PLP-dependent transferases"/>
    <property type="match status" value="1"/>
</dbReference>
<dbReference type="Pfam" id="PF03711">
    <property type="entry name" value="OKR_DC_1_C"/>
    <property type="match status" value="1"/>
</dbReference>
<evidence type="ECO:0000313" key="8">
    <source>
        <dbReference type="EMBL" id="GLC28693.1"/>
    </source>
</evidence>
<evidence type="ECO:0000256" key="5">
    <source>
        <dbReference type="ARBA" id="ARBA00023239"/>
    </source>
</evidence>
<dbReference type="EMBL" id="BRXR01000001">
    <property type="protein sequence ID" value="GLC28693.1"/>
    <property type="molecule type" value="Genomic_DNA"/>
</dbReference>
<dbReference type="InterPro" id="IPR015421">
    <property type="entry name" value="PyrdxlP-dep_Trfase_major"/>
</dbReference>
<accession>A0ABQ5N0F8</accession>
<dbReference type="RefSeq" id="WP_264847959.1">
    <property type="nucleotide sequence ID" value="NZ_BRXR01000001.1"/>
</dbReference>
<evidence type="ECO:0000256" key="4">
    <source>
        <dbReference type="ARBA" id="ARBA00022898"/>
    </source>
</evidence>
<sequence length="496" mass="54453">MYRLDQTQTPLFDALMEYVNRDTIPFHVPGHKKGVGMDQEFKDFIGENPFKIDVTVFKLVDSLHHPTGPIKKAQELAADAYGSNAAFFSIHGTSGAIQAMIMSVVSDGDKIIIPRNVHKSVTAGIILSGAIPVYMQPELDKKVGIAHGVSPKTVEDTLKNNPDAKAVLIINPTYYGVATDIKKIADIVHSYDIPLIVDEAHGPHLAFNDKLPMSAMEAGADICAQSTHKIIGAMTQCSLLQVNSGRVDTQKVQQILNLMQTTSPSYVLMASLDCARRQIAINGKELLDKTLDLCNYARNEINKIPGLYCFGEEVLGVPGAYAFDPTKITVTCRDLGITGYDLDMILSNKYHIQVELSDLYNILAVGSFGDTRESIDKLLAALNEISSEYYGKGIRKSDFIDIPPIPEQMQIPREAFNSVKSSVLLRDSIGMISGEFLLAYPPGIPVLCPGENITKEIVDYIENLKAVGLYVQGTEDPKVEYIKVVKPEDAIYINVE</sequence>
<keyword evidence="4" id="KW-0663">Pyridoxal phosphate</keyword>
<evidence type="ECO:0000259" key="6">
    <source>
        <dbReference type="Pfam" id="PF01276"/>
    </source>
</evidence>
<evidence type="ECO:0000256" key="1">
    <source>
        <dbReference type="ARBA" id="ARBA00001933"/>
    </source>
</evidence>
<name>A0ABQ5N0F8_9CLOT</name>
<dbReference type="SUPFAM" id="SSF55904">
    <property type="entry name" value="Ornithine decarboxylase C-terminal domain"/>
    <property type="match status" value="1"/>
</dbReference>
<organism evidence="8 9">
    <name type="scientific">Clostridium omnivorum</name>
    <dbReference type="NCBI Taxonomy" id="1604902"/>
    <lineage>
        <taxon>Bacteria</taxon>
        <taxon>Bacillati</taxon>
        <taxon>Bacillota</taxon>
        <taxon>Clostridia</taxon>
        <taxon>Eubacteriales</taxon>
        <taxon>Clostridiaceae</taxon>
        <taxon>Clostridium</taxon>
    </lineage>
</organism>
<evidence type="ECO:0000259" key="7">
    <source>
        <dbReference type="Pfam" id="PF03711"/>
    </source>
</evidence>
<comment type="caution">
    <text evidence="8">The sequence shown here is derived from an EMBL/GenBank/DDBJ whole genome shotgun (WGS) entry which is preliminary data.</text>
</comment>
<dbReference type="InterPro" id="IPR036633">
    <property type="entry name" value="Prn/Lys/Arg_de-COase_C_sf"/>
</dbReference>
<feature type="domain" description="Orn/Lys/Arg decarboxylases family 1 pyridoxal-P attachment site" evidence="6">
    <location>
        <begin position="9"/>
        <end position="373"/>
    </location>
</feature>
<proteinExistence type="inferred from homology"/>
<comment type="similarity">
    <text evidence="2">Belongs to the Orn/Lys/Arg decarboxylase class-I family.</text>
</comment>
<evidence type="ECO:0000313" key="9">
    <source>
        <dbReference type="Proteomes" id="UP001208567"/>
    </source>
</evidence>
<dbReference type="CDD" id="cd00615">
    <property type="entry name" value="Orn_deC_like"/>
    <property type="match status" value="1"/>
</dbReference>
<evidence type="ECO:0000256" key="2">
    <source>
        <dbReference type="ARBA" id="ARBA00010671"/>
    </source>
</evidence>
<keyword evidence="9" id="KW-1185">Reference proteome</keyword>
<dbReference type="Gene3D" id="3.40.640.10">
    <property type="entry name" value="Type I PLP-dependent aspartate aminotransferase-like (Major domain)"/>
    <property type="match status" value="1"/>
</dbReference>
<dbReference type="PANTHER" id="PTHR43277:SF4">
    <property type="entry name" value="ARGININE DECARBOXYLASE"/>
    <property type="match status" value="1"/>
</dbReference>
<keyword evidence="3" id="KW-0210">Decarboxylase</keyword>
<dbReference type="Pfam" id="PF01276">
    <property type="entry name" value="OKR_DC_1"/>
    <property type="match status" value="1"/>
</dbReference>
<feature type="domain" description="Orn/Lys/Arg decarboxylase C-terminal" evidence="7">
    <location>
        <begin position="406"/>
        <end position="467"/>
    </location>
</feature>
<protein>
    <submittedName>
        <fullName evidence="8">Arginine decarboxylase</fullName>
    </submittedName>
</protein>
<keyword evidence="5" id="KW-0456">Lyase</keyword>
<evidence type="ECO:0000256" key="3">
    <source>
        <dbReference type="ARBA" id="ARBA00022793"/>
    </source>
</evidence>
<dbReference type="InterPro" id="IPR008286">
    <property type="entry name" value="Prn/Lys/Arg_de-COase_C"/>
</dbReference>